<dbReference type="SUPFAM" id="SSF46689">
    <property type="entry name" value="Homeodomain-like"/>
    <property type="match status" value="2"/>
</dbReference>
<dbReference type="PROSITE" id="PS00041">
    <property type="entry name" value="HTH_ARAC_FAMILY_1"/>
    <property type="match status" value="1"/>
</dbReference>
<dbReference type="InterPro" id="IPR053142">
    <property type="entry name" value="PchR_regulatory_protein"/>
</dbReference>
<dbReference type="InterPro" id="IPR018060">
    <property type="entry name" value="HTH_AraC"/>
</dbReference>
<evidence type="ECO:0000256" key="3">
    <source>
        <dbReference type="ARBA" id="ARBA00023163"/>
    </source>
</evidence>
<dbReference type="Pfam" id="PF12833">
    <property type="entry name" value="HTH_18"/>
    <property type="match status" value="1"/>
</dbReference>
<evidence type="ECO:0000256" key="2">
    <source>
        <dbReference type="ARBA" id="ARBA00023125"/>
    </source>
</evidence>
<name>A0ABT6UKC6_9GAMM</name>
<accession>A0ABT6UKC6</accession>
<evidence type="ECO:0000313" key="6">
    <source>
        <dbReference type="Proteomes" id="UP001229025"/>
    </source>
</evidence>
<protein>
    <submittedName>
        <fullName evidence="5">Helix-turn-helix transcriptional regulator</fullName>
    </submittedName>
</protein>
<evidence type="ECO:0000256" key="1">
    <source>
        <dbReference type="ARBA" id="ARBA00023015"/>
    </source>
</evidence>
<dbReference type="PANTHER" id="PTHR47893:SF1">
    <property type="entry name" value="REGULATORY PROTEIN PCHR"/>
    <property type="match status" value="1"/>
</dbReference>
<gene>
    <name evidence="5" type="ORF">QLT01_02015</name>
</gene>
<keyword evidence="6" id="KW-1185">Reference proteome</keyword>
<evidence type="ECO:0000259" key="4">
    <source>
        <dbReference type="PROSITE" id="PS01124"/>
    </source>
</evidence>
<dbReference type="InterPro" id="IPR009057">
    <property type="entry name" value="Homeodomain-like_sf"/>
</dbReference>
<dbReference type="Proteomes" id="UP001229025">
    <property type="component" value="Unassembled WGS sequence"/>
</dbReference>
<organism evidence="5 6">
    <name type="scientific">Cobetia amphilecti</name>
    <dbReference type="NCBI Taxonomy" id="1055104"/>
    <lineage>
        <taxon>Bacteria</taxon>
        <taxon>Pseudomonadati</taxon>
        <taxon>Pseudomonadota</taxon>
        <taxon>Gammaproteobacteria</taxon>
        <taxon>Oceanospirillales</taxon>
        <taxon>Halomonadaceae</taxon>
        <taxon>Cobetia</taxon>
    </lineage>
</organism>
<dbReference type="PANTHER" id="PTHR47893">
    <property type="entry name" value="REGULATORY PROTEIN PCHR"/>
    <property type="match status" value="1"/>
</dbReference>
<evidence type="ECO:0000313" key="5">
    <source>
        <dbReference type="EMBL" id="MDI5883129.1"/>
    </source>
</evidence>
<dbReference type="EMBL" id="JASCSA010000001">
    <property type="protein sequence ID" value="MDI5883129.1"/>
    <property type="molecule type" value="Genomic_DNA"/>
</dbReference>
<feature type="domain" description="HTH araC/xylS-type" evidence="4">
    <location>
        <begin position="241"/>
        <end position="338"/>
    </location>
</feature>
<comment type="caution">
    <text evidence="5">The sequence shown here is derived from an EMBL/GenBank/DDBJ whole genome shotgun (WGS) entry which is preliminary data.</text>
</comment>
<keyword evidence="3" id="KW-0804">Transcription</keyword>
<dbReference type="PROSITE" id="PS01124">
    <property type="entry name" value="HTH_ARAC_FAMILY_2"/>
    <property type="match status" value="1"/>
</dbReference>
<proteinExistence type="predicted"/>
<dbReference type="Gene3D" id="1.10.10.60">
    <property type="entry name" value="Homeodomain-like"/>
    <property type="match status" value="2"/>
</dbReference>
<reference evidence="6" key="1">
    <citation type="submission" date="2023-07" db="EMBL/GenBank/DDBJ databases">
        <title>Genome-based characterization of strain KMM 296 and proposal for reclassification of Cobetia litoralis and Cobetia pacifica, and emended description of the species Cobetia amphilecti and Cobetia marina.</title>
        <authorList>
            <person name="Balabanova L."/>
            <person name="Nedashkovskaya O."/>
        </authorList>
    </citation>
    <scope>NUCLEOTIDE SEQUENCE [LARGE SCALE GENOMIC DNA]</scope>
    <source>
        <strain evidence="6">NRIC 0815</strain>
    </source>
</reference>
<keyword evidence="2" id="KW-0238">DNA-binding</keyword>
<sequence length="343" mass="37712">MASPQQRPSSLSERRGWRAAKYPHCEGQVQNLHPWRDAHLTLCDLEVSRAYHGQHQFHEGLYLCLVLEGRLTLSGVDGARVDLSAGQGGIFRPASTQSAPPTLKSYHPQGRLRCISLHLEGEASQSLQVRRGLANWDALPCARHSSPLSWTPGRWLHQQLDERVRVPDGEGVRGECETPATPACEGDMLEWQGIALQLLGAALKRRAGEAQEMPAFSAAAAPPASPLASPSRPHGACRHLEAVRQRLAAVPHGAHSLEELARLACMSPSGLRHKFRQAFGQSLGSYQRECRMRCAEQALRRGVSIQQVAHQVGYAHACNFATAYRRHFGVSPQVARAGFHRVE</sequence>
<keyword evidence="1" id="KW-0805">Transcription regulation</keyword>
<dbReference type="InterPro" id="IPR018062">
    <property type="entry name" value="HTH_AraC-typ_CS"/>
</dbReference>
<dbReference type="SMART" id="SM00342">
    <property type="entry name" value="HTH_ARAC"/>
    <property type="match status" value="1"/>
</dbReference>